<dbReference type="AlphaFoldDB" id="A0A0C9UTN6"/>
<accession>A0A0C9UTN6</accession>
<dbReference type="HOGENOM" id="CLU_1134180_0_0_1"/>
<dbReference type="EMBL" id="KN837162">
    <property type="protein sequence ID" value="KIJ38234.1"/>
    <property type="molecule type" value="Genomic_DNA"/>
</dbReference>
<name>A0A0C9UTN6_SPHS4</name>
<proteinExistence type="predicted"/>
<evidence type="ECO:0000313" key="2">
    <source>
        <dbReference type="Proteomes" id="UP000054279"/>
    </source>
</evidence>
<organism evidence="1 2">
    <name type="scientific">Sphaerobolus stellatus (strain SS14)</name>
    <dbReference type="NCBI Taxonomy" id="990650"/>
    <lineage>
        <taxon>Eukaryota</taxon>
        <taxon>Fungi</taxon>
        <taxon>Dikarya</taxon>
        <taxon>Basidiomycota</taxon>
        <taxon>Agaricomycotina</taxon>
        <taxon>Agaricomycetes</taxon>
        <taxon>Phallomycetidae</taxon>
        <taxon>Geastrales</taxon>
        <taxon>Sphaerobolaceae</taxon>
        <taxon>Sphaerobolus</taxon>
    </lineage>
</organism>
<sequence length="245" mass="26770">MTTCAYTLHQTTTVSNQTSHSPATRVDECAEVLDGKVPGGNLEASPDRDKQLGGKFCQSLCQSMAGYCAYEPMKVLHKEFRGEAEDKVRTCMMTLASSEELPAPVYDSVVSTILSGGKKAVDWFKDKEAADSWALAAIYCPKSKIPLHIWKAAPSTSNGLEKAYLQLSKLQEDFATQSLGLKRALENGENSDMIEHAVKKLKTTETRYTEAYSTLPALQGQSSGRVQLPALTEPSQLVDPSVFRV</sequence>
<dbReference type="Proteomes" id="UP000054279">
    <property type="component" value="Unassembled WGS sequence"/>
</dbReference>
<gene>
    <name evidence="1" type="ORF">M422DRAFT_259142</name>
</gene>
<protein>
    <submittedName>
        <fullName evidence="1">Uncharacterized protein</fullName>
    </submittedName>
</protein>
<keyword evidence="2" id="KW-1185">Reference proteome</keyword>
<reference evidence="1 2" key="1">
    <citation type="submission" date="2014-06" db="EMBL/GenBank/DDBJ databases">
        <title>Evolutionary Origins and Diversification of the Mycorrhizal Mutualists.</title>
        <authorList>
            <consortium name="DOE Joint Genome Institute"/>
            <consortium name="Mycorrhizal Genomics Consortium"/>
            <person name="Kohler A."/>
            <person name="Kuo A."/>
            <person name="Nagy L.G."/>
            <person name="Floudas D."/>
            <person name="Copeland A."/>
            <person name="Barry K.W."/>
            <person name="Cichocki N."/>
            <person name="Veneault-Fourrey C."/>
            <person name="LaButti K."/>
            <person name="Lindquist E.A."/>
            <person name="Lipzen A."/>
            <person name="Lundell T."/>
            <person name="Morin E."/>
            <person name="Murat C."/>
            <person name="Riley R."/>
            <person name="Ohm R."/>
            <person name="Sun H."/>
            <person name="Tunlid A."/>
            <person name="Henrissat B."/>
            <person name="Grigoriev I.V."/>
            <person name="Hibbett D.S."/>
            <person name="Martin F."/>
        </authorList>
    </citation>
    <scope>NUCLEOTIDE SEQUENCE [LARGE SCALE GENOMIC DNA]</scope>
    <source>
        <strain evidence="1 2">SS14</strain>
    </source>
</reference>
<dbReference type="OrthoDB" id="3246731at2759"/>
<evidence type="ECO:0000313" key="1">
    <source>
        <dbReference type="EMBL" id="KIJ38234.1"/>
    </source>
</evidence>